<name>A0A0X3VFZ6_STRVO</name>
<evidence type="ECO:0000256" key="1">
    <source>
        <dbReference type="SAM" id="MobiDB-lite"/>
    </source>
</evidence>
<protein>
    <submittedName>
        <fullName evidence="2">Uncharacterized protein</fullName>
    </submittedName>
</protein>
<dbReference type="Proteomes" id="UP000053413">
    <property type="component" value="Unassembled WGS sequence"/>
</dbReference>
<sequence length="446" mass="47235">MRQPGIEGERGGELLHPVTQQAGALVAEPLGHQGLRDDVGDLAELRRAEAPGGQGRGADPQPGGDHRRTGVEGHRVAVDGDADAVQPVLGLLPVERGGAQVDQDQMHLGAAGQHRDPGLGHIVGQQPSGEDAGTVQGAPLALRELLARRHLEGHRLGRDDMLQRAALLPREDRGVDLLGQVGPAEDHPAARAAEGLVRGGRHDIGVRHRARVEARGHQPGEVRHVHHQIRAHLVGDPPERGEVQPAGVGRPTRDDHLGPVGEREPLDLVHVDAQIGLAHVVRHDLVQPAGVVDAHAVGQMPAVREVEAEDRVAGPQQREHRGRVGLGARMRLHVRRLGAEQLLHPGDGQPLDDIDVFTAAVVAAAGVALGVLVGQDRALGLHDGGRGEVLRGDHLEGRPLAVQFGADRGGDLRVQLAERDGERGGDLGGRVRCHVRTILGGELLDH</sequence>
<gene>
    <name evidence="2" type="ORF">ADL28_43075</name>
</gene>
<proteinExistence type="predicted"/>
<feature type="region of interest" description="Disordered" evidence="1">
    <location>
        <begin position="235"/>
        <end position="260"/>
    </location>
</feature>
<feature type="region of interest" description="Disordered" evidence="1">
    <location>
        <begin position="1"/>
        <end position="70"/>
    </location>
</feature>
<feature type="compositionally biased region" description="Basic and acidic residues" evidence="1">
    <location>
        <begin position="251"/>
        <end position="260"/>
    </location>
</feature>
<accession>A0A0X3VFZ6</accession>
<evidence type="ECO:0000313" key="3">
    <source>
        <dbReference type="Proteomes" id="UP000053413"/>
    </source>
</evidence>
<reference evidence="3" key="1">
    <citation type="submission" date="2015-10" db="EMBL/GenBank/DDBJ databases">
        <authorList>
            <person name="Ju K.-S."/>
            <person name="Doroghazi J.R."/>
            <person name="Metcalf W.W."/>
        </authorList>
    </citation>
    <scope>NUCLEOTIDE SEQUENCE [LARGE SCALE GENOMIC DNA]</scope>
    <source>
        <strain evidence="3">NRRL F-8817</strain>
    </source>
</reference>
<organism evidence="2 3">
    <name type="scientific">Streptomyces violaceusniger</name>
    <dbReference type="NCBI Taxonomy" id="68280"/>
    <lineage>
        <taxon>Bacteria</taxon>
        <taxon>Bacillati</taxon>
        <taxon>Actinomycetota</taxon>
        <taxon>Actinomycetes</taxon>
        <taxon>Kitasatosporales</taxon>
        <taxon>Streptomycetaceae</taxon>
        <taxon>Streptomyces</taxon>
        <taxon>Streptomyces violaceusniger group</taxon>
    </lineage>
</organism>
<feature type="compositionally biased region" description="Basic and acidic residues" evidence="1">
    <location>
        <begin position="34"/>
        <end position="49"/>
    </location>
</feature>
<dbReference type="AlphaFoldDB" id="A0A0X3VFZ6"/>
<dbReference type="EMBL" id="LLZJ01000428">
    <property type="protein sequence ID" value="KUL43182.1"/>
    <property type="molecule type" value="Genomic_DNA"/>
</dbReference>
<comment type="caution">
    <text evidence="2">The sequence shown here is derived from an EMBL/GenBank/DDBJ whole genome shotgun (WGS) entry which is preliminary data.</text>
</comment>
<evidence type="ECO:0000313" key="2">
    <source>
        <dbReference type="EMBL" id="KUL43182.1"/>
    </source>
</evidence>